<dbReference type="GO" id="GO:0016567">
    <property type="term" value="P:protein ubiquitination"/>
    <property type="evidence" value="ECO:0007669"/>
    <property type="project" value="TreeGrafter"/>
</dbReference>
<keyword evidence="5" id="KW-0862">Zinc</keyword>
<feature type="coiled-coil region" evidence="7">
    <location>
        <begin position="144"/>
        <end position="171"/>
    </location>
</feature>
<dbReference type="EMBL" id="CAJVPJ010000921">
    <property type="protein sequence ID" value="CAG8565445.1"/>
    <property type="molecule type" value="Genomic_DNA"/>
</dbReference>
<sequence length="329" mass="37421">MASCTICYLHLNESESGTHTGKYKSSVVATPCGHVFHTSCIHQWLNIKPECPLCGTKTTGKSLLSLYHDWDEHDRKEGRYDEKMKEQISSLAHSLLIKTQETKILDEIITILKFQISQYKAALPSKTKLDEYTQEIKADMIALKQEYDGRAVELSNKCEELKSEKRSLKGKENDVDVEKNSTTKLAHDITDSDEEIKIDFEKLDVKLTATRRKTEDAKDEQQVRETRDQVVDLRNSANTLGTRHNKNHYSSKVNRNVNGDNDDVGNDIENTRDNTRYNIGNNSRTSNRASRESGNDYQGGRGFYRRGRGQRGRHDNPNGTGGNYGLRFG</sequence>
<evidence type="ECO:0000256" key="6">
    <source>
        <dbReference type="PROSITE-ProRule" id="PRU00175"/>
    </source>
</evidence>
<feature type="compositionally biased region" description="Gly residues" evidence="8">
    <location>
        <begin position="319"/>
        <end position="329"/>
    </location>
</feature>
<gene>
    <name evidence="10" type="ORF">POCULU_LOCUS5723</name>
</gene>
<feature type="compositionally biased region" description="Polar residues" evidence="8">
    <location>
        <begin position="276"/>
        <end position="288"/>
    </location>
</feature>
<keyword evidence="4" id="KW-0833">Ubl conjugation pathway</keyword>
<dbReference type="OrthoDB" id="2623028at2759"/>
<evidence type="ECO:0000256" key="5">
    <source>
        <dbReference type="ARBA" id="ARBA00022833"/>
    </source>
</evidence>
<comment type="caution">
    <text evidence="10">The sequence shown here is derived from an EMBL/GenBank/DDBJ whole genome shotgun (WGS) entry which is preliminary data.</text>
</comment>
<evidence type="ECO:0000313" key="11">
    <source>
        <dbReference type="Proteomes" id="UP000789572"/>
    </source>
</evidence>
<dbReference type="SMART" id="SM00184">
    <property type="entry name" value="RING"/>
    <property type="match status" value="1"/>
</dbReference>
<evidence type="ECO:0000313" key="10">
    <source>
        <dbReference type="EMBL" id="CAG8565445.1"/>
    </source>
</evidence>
<dbReference type="PANTHER" id="PTHR46569:SF1">
    <property type="entry name" value="E3 UBIQUITIN-PROTEIN LIGASE RFWD3-RELATED"/>
    <property type="match status" value="1"/>
</dbReference>
<reference evidence="10" key="1">
    <citation type="submission" date="2021-06" db="EMBL/GenBank/DDBJ databases">
        <authorList>
            <person name="Kallberg Y."/>
            <person name="Tangrot J."/>
            <person name="Rosling A."/>
        </authorList>
    </citation>
    <scope>NUCLEOTIDE SEQUENCE</scope>
    <source>
        <strain evidence="10">IA702</strain>
    </source>
</reference>
<organism evidence="10 11">
    <name type="scientific">Paraglomus occultum</name>
    <dbReference type="NCBI Taxonomy" id="144539"/>
    <lineage>
        <taxon>Eukaryota</taxon>
        <taxon>Fungi</taxon>
        <taxon>Fungi incertae sedis</taxon>
        <taxon>Mucoromycota</taxon>
        <taxon>Glomeromycotina</taxon>
        <taxon>Glomeromycetes</taxon>
        <taxon>Paraglomerales</taxon>
        <taxon>Paraglomeraceae</taxon>
        <taxon>Paraglomus</taxon>
    </lineage>
</organism>
<comment type="pathway">
    <text evidence="1">Protein modification; protein ubiquitination.</text>
</comment>
<keyword evidence="3 6" id="KW-0863">Zinc-finger</keyword>
<keyword evidence="7" id="KW-0175">Coiled coil</keyword>
<dbReference type="AlphaFoldDB" id="A0A9N9BGX9"/>
<dbReference type="Pfam" id="PF12678">
    <property type="entry name" value="zf-rbx1"/>
    <property type="match status" value="1"/>
</dbReference>
<dbReference type="GO" id="GO:0005634">
    <property type="term" value="C:nucleus"/>
    <property type="evidence" value="ECO:0007669"/>
    <property type="project" value="TreeGrafter"/>
</dbReference>
<evidence type="ECO:0000256" key="4">
    <source>
        <dbReference type="ARBA" id="ARBA00022786"/>
    </source>
</evidence>
<evidence type="ECO:0000256" key="7">
    <source>
        <dbReference type="SAM" id="Coils"/>
    </source>
</evidence>
<dbReference type="GO" id="GO:0061630">
    <property type="term" value="F:ubiquitin protein ligase activity"/>
    <property type="evidence" value="ECO:0007669"/>
    <property type="project" value="TreeGrafter"/>
</dbReference>
<dbReference type="PROSITE" id="PS50089">
    <property type="entry name" value="ZF_RING_2"/>
    <property type="match status" value="1"/>
</dbReference>
<evidence type="ECO:0000256" key="3">
    <source>
        <dbReference type="ARBA" id="ARBA00022771"/>
    </source>
</evidence>
<dbReference type="InterPro" id="IPR052639">
    <property type="entry name" value="TRAIP_ubiq-protein_ligase"/>
</dbReference>
<dbReference type="Proteomes" id="UP000789572">
    <property type="component" value="Unassembled WGS sequence"/>
</dbReference>
<dbReference type="InterPro" id="IPR024766">
    <property type="entry name" value="Znf_RING_H2"/>
</dbReference>
<dbReference type="Gene3D" id="3.30.40.10">
    <property type="entry name" value="Zinc/RING finger domain, C3HC4 (zinc finger)"/>
    <property type="match status" value="1"/>
</dbReference>
<feature type="region of interest" description="Disordered" evidence="8">
    <location>
        <begin position="240"/>
        <end position="329"/>
    </location>
</feature>
<evidence type="ECO:0000256" key="2">
    <source>
        <dbReference type="ARBA" id="ARBA00022723"/>
    </source>
</evidence>
<dbReference type="InterPro" id="IPR013083">
    <property type="entry name" value="Znf_RING/FYVE/PHD"/>
</dbReference>
<accession>A0A9N9BGX9</accession>
<keyword evidence="2" id="KW-0479">Metal-binding</keyword>
<dbReference type="SUPFAM" id="SSF57850">
    <property type="entry name" value="RING/U-box"/>
    <property type="match status" value="1"/>
</dbReference>
<dbReference type="PANTHER" id="PTHR46569">
    <property type="entry name" value="E3 UBIQUITIN-PROTEIN LIGASE TRAIP"/>
    <property type="match status" value="1"/>
</dbReference>
<evidence type="ECO:0000256" key="1">
    <source>
        <dbReference type="ARBA" id="ARBA00004906"/>
    </source>
</evidence>
<name>A0A9N9BGX9_9GLOM</name>
<protein>
    <submittedName>
        <fullName evidence="10">1804_t:CDS:1</fullName>
    </submittedName>
</protein>
<evidence type="ECO:0000256" key="8">
    <source>
        <dbReference type="SAM" id="MobiDB-lite"/>
    </source>
</evidence>
<proteinExistence type="predicted"/>
<keyword evidence="11" id="KW-1185">Reference proteome</keyword>
<dbReference type="GO" id="GO:0031297">
    <property type="term" value="P:replication fork processing"/>
    <property type="evidence" value="ECO:0007669"/>
    <property type="project" value="TreeGrafter"/>
</dbReference>
<evidence type="ECO:0000259" key="9">
    <source>
        <dbReference type="PROSITE" id="PS50089"/>
    </source>
</evidence>
<dbReference type="GO" id="GO:0090734">
    <property type="term" value="C:site of DNA damage"/>
    <property type="evidence" value="ECO:0007669"/>
    <property type="project" value="TreeGrafter"/>
</dbReference>
<dbReference type="GO" id="GO:0008270">
    <property type="term" value="F:zinc ion binding"/>
    <property type="evidence" value="ECO:0007669"/>
    <property type="project" value="UniProtKB-KW"/>
</dbReference>
<feature type="domain" description="RING-type" evidence="9">
    <location>
        <begin position="4"/>
        <end position="54"/>
    </location>
</feature>
<dbReference type="InterPro" id="IPR001841">
    <property type="entry name" value="Znf_RING"/>
</dbReference>